<name>A0AAE0B5R0_9ROSI</name>
<protein>
    <recommendedName>
        <fullName evidence="1">RNase H type-1 domain-containing protein</fullName>
    </recommendedName>
</protein>
<organism evidence="2 3">
    <name type="scientific">Dipteronia sinensis</name>
    <dbReference type="NCBI Taxonomy" id="43782"/>
    <lineage>
        <taxon>Eukaryota</taxon>
        <taxon>Viridiplantae</taxon>
        <taxon>Streptophyta</taxon>
        <taxon>Embryophyta</taxon>
        <taxon>Tracheophyta</taxon>
        <taxon>Spermatophyta</taxon>
        <taxon>Magnoliopsida</taxon>
        <taxon>eudicotyledons</taxon>
        <taxon>Gunneridae</taxon>
        <taxon>Pentapetalae</taxon>
        <taxon>rosids</taxon>
        <taxon>malvids</taxon>
        <taxon>Sapindales</taxon>
        <taxon>Sapindaceae</taxon>
        <taxon>Hippocastanoideae</taxon>
        <taxon>Acereae</taxon>
        <taxon>Dipteronia</taxon>
    </lineage>
</organism>
<dbReference type="Proteomes" id="UP001281410">
    <property type="component" value="Unassembled WGS sequence"/>
</dbReference>
<dbReference type="Pfam" id="PF13456">
    <property type="entry name" value="RVT_3"/>
    <property type="match status" value="1"/>
</dbReference>
<gene>
    <name evidence="2" type="ORF">Dsin_001678</name>
</gene>
<dbReference type="EMBL" id="JANJYJ010000001">
    <property type="protein sequence ID" value="KAK3229797.1"/>
    <property type="molecule type" value="Genomic_DNA"/>
</dbReference>
<evidence type="ECO:0000313" key="2">
    <source>
        <dbReference type="EMBL" id="KAK3229797.1"/>
    </source>
</evidence>
<sequence>MGSRLCCRLSRGEFKRGLREPGTIKVQRYPVGWQTPNPWRYNINTEASIDSVGRMVSVGIVVYDSAEVVVNWINGGMHFYFEIGLVLNDIKQLIQGLSFVFVHYVSREANRLADCLAKMVLSSEGDQYWMEDYSPSVSKLLRVDCPNRL</sequence>
<dbReference type="PANTHER" id="PTHR47723:SF21">
    <property type="entry name" value="POLYNUCLEOTIDYL TRANSFERASE, RIBONUCLEASE H-LIKE SUPERFAMILY PROTEIN"/>
    <property type="match status" value="1"/>
</dbReference>
<dbReference type="AlphaFoldDB" id="A0AAE0B5R0"/>
<evidence type="ECO:0000259" key="1">
    <source>
        <dbReference type="Pfam" id="PF13456"/>
    </source>
</evidence>
<dbReference type="GO" id="GO:0003676">
    <property type="term" value="F:nucleic acid binding"/>
    <property type="evidence" value="ECO:0007669"/>
    <property type="project" value="InterPro"/>
</dbReference>
<dbReference type="InterPro" id="IPR002156">
    <property type="entry name" value="RNaseH_domain"/>
</dbReference>
<comment type="caution">
    <text evidence="2">The sequence shown here is derived from an EMBL/GenBank/DDBJ whole genome shotgun (WGS) entry which is preliminary data.</text>
</comment>
<reference evidence="2" key="1">
    <citation type="journal article" date="2023" name="Plant J.">
        <title>Genome sequences and population genomics provide insights into the demographic history, inbreeding, and mutation load of two 'living fossil' tree species of Dipteronia.</title>
        <authorList>
            <person name="Feng Y."/>
            <person name="Comes H.P."/>
            <person name="Chen J."/>
            <person name="Zhu S."/>
            <person name="Lu R."/>
            <person name="Zhang X."/>
            <person name="Li P."/>
            <person name="Qiu J."/>
            <person name="Olsen K.M."/>
            <person name="Qiu Y."/>
        </authorList>
    </citation>
    <scope>NUCLEOTIDE SEQUENCE</scope>
    <source>
        <strain evidence="2">NBL</strain>
    </source>
</reference>
<proteinExistence type="predicted"/>
<dbReference type="GO" id="GO:0004523">
    <property type="term" value="F:RNA-DNA hybrid ribonuclease activity"/>
    <property type="evidence" value="ECO:0007669"/>
    <property type="project" value="InterPro"/>
</dbReference>
<accession>A0AAE0B5R0</accession>
<feature type="domain" description="RNase H type-1" evidence="1">
    <location>
        <begin position="63"/>
        <end position="119"/>
    </location>
</feature>
<keyword evidence="3" id="KW-1185">Reference proteome</keyword>
<evidence type="ECO:0000313" key="3">
    <source>
        <dbReference type="Proteomes" id="UP001281410"/>
    </source>
</evidence>
<dbReference type="PANTHER" id="PTHR47723">
    <property type="entry name" value="OS05G0353850 PROTEIN"/>
    <property type="match status" value="1"/>
</dbReference>
<dbReference type="InterPro" id="IPR053151">
    <property type="entry name" value="RNase_H-like"/>
</dbReference>